<evidence type="ECO:0000256" key="3">
    <source>
        <dbReference type="SAM" id="MobiDB-lite"/>
    </source>
</evidence>
<name>A0ABQ3SPM1_9ACTN</name>
<evidence type="ECO:0000256" key="1">
    <source>
        <dbReference type="ARBA" id="ARBA00023122"/>
    </source>
</evidence>
<dbReference type="SUPFAM" id="SSF54631">
    <property type="entry name" value="CBS-domain pair"/>
    <property type="match status" value="1"/>
</dbReference>
<dbReference type="Proteomes" id="UP000613974">
    <property type="component" value="Unassembled WGS sequence"/>
</dbReference>
<keyword evidence="7" id="KW-1185">Reference proteome</keyword>
<dbReference type="Gene3D" id="3.30.1340.30">
    <property type="match status" value="1"/>
</dbReference>
<dbReference type="PANTHER" id="PTHR43080:SF29">
    <property type="entry name" value="OS02G0818000 PROTEIN"/>
    <property type="match status" value="1"/>
</dbReference>
<keyword evidence="1 2" id="KW-0129">CBS domain</keyword>
<feature type="domain" description="BON" evidence="4">
    <location>
        <begin position="200"/>
        <end position="269"/>
    </location>
</feature>
<feature type="domain" description="CBS" evidence="5">
    <location>
        <begin position="147"/>
        <end position="203"/>
    </location>
</feature>
<dbReference type="InterPro" id="IPR046342">
    <property type="entry name" value="CBS_dom_sf"/>
</dbReference>
<feature type="domain" description="CBS" evidence="5">
    <location>
        <begin position="75"/>
        <end position="131"/>
    </location>
</feature>
<dbReference type="Pfam" id="PF04972">
    <property type="entry name" value="BON"/>
    <property type="match status" value="1"/>
</dbReference>
<comment type="caution">
    <text evidence="6">The sequence shown here is derived from an EMBL/GenBank/DDBJ whole genome shotgun (WGS) entry which is preliminary data.</text>
</comment>
<dbReference type="PROSITE" id="PS50914">
    <property type="entry name" value="BON"/>
    <property type="match status" value="1"/>
</dbReference>
<gene>
    <name evidence="6" type="ORF">Snoj_39000</name>
</gene>
<evidence type="ECO:0000259" key="5">
    <source>
        <dbReference type="PROSITE" id="PS51371"/>
    </source>
</evidence>
<protein>
    <recommendedName>
        <fullName evidence="8">CBS domain-containing protein</fullName>
    </recommendedName>
</protein>
<dbReference type="Pfam" id="PF00571">
    <property type="entry name" value="CBS"/>
    <property type="match status" value="2"/>
</dbReference>
<evidence type="ECO:0000313" key="7">
    <source>
        <dbReference type="Proteomes" id="UP000613974"/>
    </source>
</evidence>
<dbReference type="PROSITE" id="PS51371">
    <property type="entry name" value="CBS"/>
    <property type="match status" value="2"/>
</dbReference>
<reference evidence="7" key="1">
    <citation type="submission" date="2023-07" db="EMBL/GenBank/DDBJ databases">
        <title>Whole genome shotgun sequence of Streptomyces nojiriensis NBRC 13794.</title>
        <authorList>
            <person name="Komaki H."/>
            <person name="Tamura T."/>
        </authorList>
    </citation>
    <scope>NUCLEOTIDE SEQUENCE [LARGE SCALE GENOMIC DNA]</scope>
    <source>
        <strain evidence="7">NBRC 13794</strain>
    </source>
</reference>
<accession>A0ABQ3SPM1</accession>
<feature type="region of interest" description="Disordered" evidence="3">
    <location>
        <begin position="1"/>
        <end position="59"/>
    </location>
</feature>
<dbReference type="InterPro" id="IPR051257">
    <property type="entry name" value="Diverse_CBS-Domain"/>
</dbReference>
<dbReference type="CDD" id="cd04586">
    <property type="entry name" value="CBS_pair_BON_assoc"/>
    <property type="match status" value="1"/>
</dbReference>
<dbReference type="InterPro" id="IPR000644">
    <property type="entry name" value="CBS_dom"/>
</dbReference>
<evidence type="ECO:0008006" key="8">
    <source>
        <dbReference type="Google" id="ProtNLM"/>
    </source>
</evidence>
<evidence type="ECO:0000256" key="2">
    <source>
        <dbReference type="PROSITE-ProRule" id="PRU00703"/>
    </source>
</evidence>
<dbReference type="SMART" id="SM00116">
    <property type="entry name" value="CBS"/>
    <property type="match status" value="2"/>
</dbReference>
<evidence type="ECO:0000313" key="6">
    <source>
        <dbReference type="EMBL" id="GHI69982.1"/>
    </source>
</evidence>
<organism evidence="6 7">
    <name type="scientific">Streptomyces nojiriensis</name>
    <dbReference type="NCBI Taxonomy" id="66374"/>
    <lineage>
        <taxon>Bacteria</taxon>
        <taxon>Bacillati</taxon>
        <taxon>Actinomycetota</taxon>
        <taxon>Actinomycetes</taxon>
        <taxon>Kitasatosporales</taxon>
        <taxon>Streptomycetaceae</taxon>
        <taxon>Streptomyces</taxon>
    </lineage>
</organism>
<sequence length="286" mass="30534">MLREEGRPGPSTGPKVPFAPVSPGPFRAPGRDRSALEHGAGSGGWWGHDWHRTPASRGAAEQEDLMKRIKVADLMTDEVVSVAPVTAFKDVAKLLAQYDISGVPVLDDEDRVVGVVSQTDLLAHAAGDRSAGWNGSGTGPPTAGDVMSAPAVTVHAEETVADAARLMTRRSIERLPVVDVEDRLVGIVTRRDLLRTFLRPDSEIRRRVTDEVVVEVLGVPADDVEVHVVDGIVTLDGGVERRSQLAALLGLVEHLDGVVAVASRVTARTDDTATAHAGRARRAMPW</sequence>
<dbReference type="EMBL" id="BNEC01000005">
    <property type="protein sequence ID" value="GHI69982.1"/>
    <property type="molecule type" value="Genomic_DNA"/>
</dbReference>
<dbReference type="PANTHER" id="PTHR43080">
    <property type="entry name" value="CBS DOMAIN-CONTAINING PROTEIN CBSX3, MITOCHONDRIAL"/>
    <property type="match status" value="1"/>
</dbReference>
<proteinExistence type="predicted"/>
<dbReference type="Gene3D" id="3.10.580.10">
    <property type="entry name" value="CBS-domain"/>
    <property type="match status" value="1"/>
</dbReference>
<evidence type="ECO:0000259" key="4">
    <source>
        <dbReference type="PROSITE" id="PS50914"/>
    </source>
</evidence>
<dbReference type="InterPro" id="IPR007055">
    <property type="entry name" value="BON_dom"/>
</dbReference>